<dbReference type="Proteomes" id="UP000266861">
    <property type="component" value="Unassembled WGS sequence"/>
</dbReference>
<reference evidence="3 4" key="1">
    <citation type="submission" date="2018-08" db="EMBL/GenBank/DDBJ databases">
        <title>Genome and evolution of the arbuscular mycorrhizal fungus Diversispora epigaea (formerly Glomus versiforme) and its bacterial endosymbionts.</title>
        <authorList>
            <person name="Sun X."/>
            <person name="Fei Z."/>
            <person name="Harrison M."/>
        </authorList>
    </citation>
    <scope>NUCLEOTIDE SEQUENCE [LARGE SCALE GENOMIC DNA]</scope>
    <source>
        <strain evidence="3 4">IT104</strain>
    </source>
</reference>
<gene>
    <name evidence="3" type="ORF">Glove_130g40</name>
</gene>
<feature type="transmembrane region" description="Helical" evidence="2">
    <location>
        <begin position="671"/>
        <end position="690"/>
    </location>
</feature>
<organism evidence="3 4">
    <name type="scientific">Diversispora epigaea</name>
    <dbReference type="NCBI Taxonomy" id="1348612"/>
    <lineage>
        <taxon>Eukaryota</taxon>
        <taxon>Fungi</taxon>
        <taxon>Fungi incertae sedis</taxon>
        <taxon>Mucoromycota</taxon>
        <taxon>Glomeromycotina</taxon>
        <taxon>Glomeromycetes</taxon>
        <taxon>Diversisporales</taxon>
        <taxon>Diversisporaceae</taxon>
        <taxon>Diversispora</taxon>
    </lineage>
</organism>
<dbReference type="OrthoDB" id="2403103at2759"/>
<keyword evidence="2" id="KW-0812">Transmembrane</keyword>
<evidence type="ECO:0000256" key="1">
    <source>
        <dbReference type="SAM" id="MobiDB-lite"/>
    </source>
</evidence>
<evidence type="ECO:0000313" key="3">
    <source>
        <dbReference type="EMBL" id="RHZ80956.1"/>
    </source>
</evidence>
<evidence type="ECO:0008006" key="5">
    <source>
        <dbReference type="Google" id="ProtNLM"/>
    </source>
</evidence>
<dbReference type="EMBL" id="PQFF01000121">
    <property type="protein sequence ID" value="RHZ80956.1"/>
    <property type="molecule type" value="Genomic_DNA"/>
</dbReference>
<name>A0A397J4L5_9GLOM</name>
<feature type="transmembrane region" description="Helical" evidence="2">
    <location>
        <begin position="842"/>
        <end position="864"/>
    </location>
</feature>
<dbReference type="STRING" id="1348612.A0A397J4L5"/>
<comment type="caution">
    <text evidence="3">The sequence shown here is derived from an EMBL/GenBank/DDBJ whole genome shotgun (WGS) entry which is preliminary data.</text>
</comment>
<accession>A0A397J4L5</accession>
<keyword evidence="4" id="KW-1185">Reference proteome</keyword>
<feature type="region of interest" description="Disordered" evidence="1">
    <location>
        <begin position="901"/>
        <end position="923"/>
    </location>
</feature>
<evidence type="ECO:0000256" key="2">
    <source>
        <dbReference type="SAM" id="Phobius"/>
    </source>
</evidence>
<feature type="transmembrane region" description="Helical" evidence="2">
    <location>
        <begin position="771"/>
        <end position="790"/>
    </location>
</feature>
<feature type="transmembrane region" description="Helical" evidence="2">
    <location>
        <begin position="702"/>
        <end position="721"/>
    </location>
</feature>
<feature type="transmembrane region" description="Helical" evidence="2">
    <location>
        <begin position="728"/>
        <end position="751"/>
    </location>
</feature>
<keyword evidence="2" id="KW-1133">Transmembrane helix</keyword>
<protein>
    <recommendedName>
        <fullName evidence="5">Transmembrane protein</fullName>
    </recommendedName>
</protein>
<keyword evidence="2" id="KW-0472">Membrane</keyword>
<dbReference type="AlphaFoldDB" id="A0A397J4L5"/>
<proteinExistence type="predicted"/>
<sequence>MPSVSGIFAYNETNQFDTPPQIWQYGKYLDGTVVIRIINRNPNKIQISGEVWVRPELSLRIIHPNGTVSEINKNLEIQEFNWHITTSPDGDYLDPISIFALQKGFLLIRYFNASNSDDINTYEEWGRIIDWNGNLYDEVNFGGAYIKNGIWYPSATTIVTNVDPEKGFLRIVGMNVTYVEWQQYMIDYSFNLKNLSEGNITLSQSETSTVFNTIATVDEGYSIIFGNSNSTNSNSLLSTVYDLKIGYNETQFSAPKLLYQSFNITLSNLFCGISSTGIGKVCILDIVQSNVTSYVKLNFLSSGVVTKITSIPELPSSFTTGWSVESIPYGGYLFYSYILNATNHTNAYGYYFNESAKNFIEWDFSEPLVVNLRGILLILPNNTMLISQIENLNTWSFLTTDIPNYSGNLDKGYSNLLVNSTSPSINTNISNISTSTDMGNITITYYEPVELSDGNIWIYRIDDGIDNNVTRQFVNGNNNEFCSISDNGLTVTVKVIRSTFDYPNSQFYVKVDNNFVRSKGYGEPIMGIYENIWKFNTNPSEEPFADSVSGVLRLTIEGTEYYENLSSIGKSFFFSDLQIKLSKIIPVDNKRLSSNEKTQVDNTVSPNRRQILISLNVKSSKEKSVKSIIDDLDDMIKYKSITSISLFHTTNCLDKVFGFKPKQNLWDKYKWRFFIVIFVFGLLLVLFFLAQKKESEGRNMAVLQLGLIIFDFFMDFLFVRYNGKIVEVLFIPSIVFLIVPICINTIWAFYIIVEENKSVTFMNWFTQHGKIASLFTILSGFDIEALSILYSNMAGFEFFQAPFSIKGKSKIFCASCLNIFIEDIPQVIIQILYYYSVVTYDIIPLLALYSSCFNLLINIVARLFQAINFYRYGSLEYISSHSQNKDEDDFGDLQPIQNPLQNPDIFGGFQPATERNPIREVTP</sequence>
<evidence type="ECO:0000313" key="4">
    <source>
        <dbReference type="Proteomes" id="UP000266861"/>
    </source>
</evidence>